<keyword evidence="5" id="KW-1185">Reference proteome</keyword>
<dbReference type="OrthoDB" id="3235960at2759"/>
<feature type="compositionally biased region" description="Polar residues" evidence="1">
    <location>
        <begin position="668"/>
        <end position="679"/>
    </location>
</feature>
<feature type="region of interest" description="Disordered" evidence="1">
    <location>
        <begin position="585"/>
        <end position="630"/>
    </location>
</feature>
<keyword evidence="2" id="KW-0472">Membrane</keyword>
<dbReference type="Proteomes" id="UP000008493">
    <property type="component" value="Unassembled WGS sequence"/>
</dbReference>
<name>K5XLH5_AGABU</name>
<dbReference type="HOGENOM" id="CLU_386324_0_0_1"/>
<feature type="transmembrane region" description="Helical" evidence="2">
    <location>
        <begin position="246"/>
        <end position="264"/>
    </location>
</feature>
<evidence type="ECO:0000256" key="1">
    <source>
        <dbReference type="SAM" id="MobiDB-lite"/>
    </source>
</evidence>
<feature type="compositionally biased region" description="Polar residues" evidence="1">
    <location>
        <begin position="614"/>
        <end position="623"/>
    </location>
</feature>
<dbReference type="InParanoid" id="K5XLH5"/>
<dbReference type="RefSeq" id="XP_007326008.1">
    <property type="nucleotide sequence ID" value="XM_007325946.1"/>
</dbReference>
<keyword evidence="2" id="KW-0812">Transmembrane</keyword>
<dbReference type="GeneID" id="18826190"/>
<feature type="region of interest" description="Disordered" evidence="1">
    <location>
        <begin position="649"/>
        <end position="679"/>
    </location>
</feature>
<feature type="transmembrane region" description="Helical" evidence="2">
    <location>
        <begin position="219"/>
        <end position="240"/>
    </location>
</feature>
<dbReference type="eggNOG" id="ENOG502SN69">
    <property type="taxonomic scope" value="Eukaryota"/>
</dbReference>
<feature type="compositionally biased region" description="Basic and acidic residues" evidence="1">
    <location>
        <begin position="655"/>
        <end position="664"/>
    </location>
</feature>
<dbReference type="AlphaFoldDB" id="K5XLH5"/>
<evidence type="ECO:0000313" key="5">
    <source>
        <dbReference type="Proteomes" id="UP000008493"/>
    </source>
</evidence>
<evidence type="ECO:0000256" key="2">
    <source>
        <dbReference type="SAM" id="Phobius"/>
    </source>
</evidence>
<feature type="domain" description="DUF6535" evidence="3">
    <location>
        <begin position="65"/>
        <end position="241"/>
    </location>
</feature>
<sequence>MSGTTLFSTSRRYDNSPDPADRRNRLTENEAQGDGHPPTSHSEEKWLCDQPYKYSLASTKNPLEMCNEIIERQDERTCTQLRDEINFLMVVAGLFLAIVTAFTVESYKYLQEDKQDTTSVLLVEVVRLLNDTSTQGKAQLPKPFMPNHHDIVVNQLWFLSLILNLTAVAMGTFCLQWISAFSRGSDLKDKSILPHESLALRTLRYEGLVAWGVLHAPEALLLMVQLSIGLFTFGLIYFLWNVHNTTAIPSLVAVVLAGLVLYVMNLMPFVQSLAGVFVPVTLLLPQCPYKSPTSWLIQSVGNVLPYTFKLFLRLSQPDWTTHTIGRWVGNLPFPFTDFFWKKHDLFCARLREKRPQYSWDRGDPPLRYYGQGLLSAITHLIYEPDANELISTCLQDLRQIFSSAAHWQEFSDWQQNLSRDETVTLDEEFGIALDLLPPRFDSLPLQLNLGTQIRTDFMNALILQHLTRFNPKLATLLFHHRVELYIRTKNSSQYIFDNYVPSGDFGQSLECPLRDSQDVQELNLGEAVFNLSNRFTDPREIYVELKFQFLSCVDHLISIWRFNDLDLMHALAIVLIEEKFDPTASSNNEDLEVQSESDPQTPSSPSIGVYSELDPQTASSPSNGAHEENSELRAALTRLCSQMRKKLSDLPPSAFRDKNYHTELQDALQVQSGESTHWP</sequence>
<feature type="transmembrane region" description="Helical" evidence="2">
    <location>
        <begin position="156"/>
        <end position="178"/>
    </location>
</feature>
<organism evidence="4 5">
    <name type="scientific">Agaricus bisporus var. burnettii (strain JB137-S8 / ATCC MYA-4627 / FGSC 10392)</name>
    <name type="common">White button mushroom</name>
    <dbReference type="NCBI Taxonomy" id="597362"/>
    <lineage>
        <taxon>Eukaryota</taxon>
        <taxon>Fungi</taxon>
        <taxon>Dikarya</taxon>
        <taxon>Basidiomycota</taxon>
        <taxon>Agaricomycotina</taxon>
        <taxon>Agaricomycetes</taxon>
        <taxon>Agaricomycetidae</taxon>
        <taxon>Agaricales</taxon>
        <taxon>Agaricineae</taxon>
        <taxon>Agaricaceae</taxon>
        <taxon>Agaricus</taxon>
    </lineage>
</organism>
<dbReference type="Pfam" id="PF20153">
    <property type="entry name" value="DUF6535"/>
    <property type="match status" value="1"/>
</dbReference>
<dbReference type="KEGG" id="abp:AGABI1DRAFT124741"/>
<feature type="compositionally biased region" description="Polar residues" evidence="1">
    <location>
        <begin position="1"/>
        <end position="10"/>
    </location>
</feature>
<accession>K5XLH5</accession>
<feature type="compositionally biased region" description="Polar residues" evidence="1">
    <location>
        <begin position="596"/>
        <end position="606"/>
    </location>
</feature>
<keyword evidence="2" id="KW-1133">Transmembrane helix</keyword>
<dbReference type="InterPro" id="IPR045338">
    <property type="entry name" value="DUF6535"/>
</dbReference>
<proteinExistence type="predicted"/>
<feature type="compositionally biased region" description="Basic and acidic residues" evidence="1">
    <location>
        <begin position="11"/>
        <end position="28"/>
    </location>
</feature>
<dbReference type="EMBL" id="JH971385">
    <property type="protein sequence ID" value="EKM84433.1"/>
    <property type="molecule type" value="Genomic_DNA"/>
</dbReference>
<evidence type="ECO:0000259" key="3">
    <source>
        <dbReference type="Pfam" id="PF20153"/>
    </source>
</evidence>
<gene>
    <name evidence="4" type="ORF">AGABI1DRAFT_124741</name>
</gene>
<evidence type="ECO:0000313" key="4">
    <source>
        <dbReference type="EMBL" id="EKM84433.1"/>
    </source>
</evidence>
<protein>
    <recommendedName>
        <fullName evidence="3">DUF6535 domain-containing protein</fullName>
    </recommendedName>
</protein>
<feature type="region of interest" description="Disordered" evidence="1">
    <location>
        <begin position="1"/>
        <end position="44"/>
    </location>
</feature>
<reference evidence="5" key="1">
    <citation type="journal article" date="2012" name="Proc. Natl. Acad. Sci. U.S.A.">
        <title>Genome sequence of the button mushroom Agaricus bisporus reveals mechanisms governing adaptation to a humic-rich ecological niche.</title>
        <authorList>
            <person name="Morin E."/>
            <person name="Kohler A."/>
            <person name="Baker A.R."/>
            <person name="Foulongne-Oriol M."/>
            <person name="Lombard V."/>
            <person name="Nagy L.G."/>
            <person name="Ohm R.A."/>
            <person name="Patyshakuliyeva A."/>
            <person name="Brun A."/>
            <person name="Aerts A.L."/>
            <person name="Bailey A.M."/>
            <person name="Billette C."/>
            <person name="Coutinho P.M."/>
            <person name="Deakin G."/>
            <person name="Doddapaneni H."/>
            <person name="Floudas D."/>
            <person name="Grimwood J."/>
            <person name="Hilden K."/>
            <person name="Kuees U."/>
            <person name="LaButti K.M."/>
            <person name="Lapidus A."/>
            <person name="Lindquist E.A."/>
            <person name="Lucas S.M."/>
            <person name="Murat C."/>
            <person name="Riley R.W."/>
            <person name="Salamov A.A."/>
            <person name="Schmutz J."/>
            <person name="Subramanian V."/>
            <person name="Woesten H.A.B."/>
            <person name="Xu J."/>
            <person name="Eastwood D.C."/>
            <person name="Foster G.D."/>
            <person name="Sonnenberg A.S."/>
            <person name="Cullen D."/>
            <person name="de Vries R.P."/>
            <person name="Lundell T."/>
            <person name="Hibbett D.S."/>
            <person name="Henrissat B."/>
            <person name="Burton K.S."/>
            <person name="Kerrigan R.W."/>
            <person name="Challen M.P."/>
            <person name="Grigoriev I.V."/>
            <person name="Martin F."/>
        </authorList>
    </citation>
    <scope>NUCLEOTIDE SEQUENCE [LARGE SCALE GENOMIC DNA]</scope>
    <source>
        <strain evidence="5">JB137-S8 / ATCC MYA-4627 / FGSC 10392</strain>
    </source>
</reference>
<dbReference type="OMA" id="MHALAIV"/>
<feature type="transmembrane region" description="Helical" evidence="2">
    <location>
        <begin position="85"/>
        <end position="104"/>
    </location>
</feature>